<proteinExistence type="predicted"/>
<gene>
    <name evidence="2" type="ORF">CELE_Y39G10AR.32</name>
    <name evidence="2 4" type="ORF">Y39G10AR.32</name>
</gene>
<evidence type="ECO:0000313" key="3">
    <source>
        <dbReference type="Proteomes" id="UP000001940"/>
    </source>
</evidence>
<dbReference type="AlphaFoldDB" id="H2KZV0"/>
<dbReference type="OrthoDB" id="5827249at2759"/>
<dbReference type="WormBase" id="Y39G10AR.32a">
    <property type="protein sequence ID" value="CE46578"/>
    <property type="gene ID" value="WBGene00219275"/>
</dbReference>
<dbReference type="HOGENOM" id="CLU_1950716_0_0_1"/>
<dbReference type="Bgee" id="WBGene00219275">
    <property type="expression patterns" value="Expressed in embryo and 4 other cell types or tissues"/>
</dbReference>
<dbReference type="PaxDb" id="6239-Y39G10AR.32"/>
<accession>H2KZV0</accession>
<dbReference type="SMR" id="H2KZV0"/>
<dbReference type="OMA" id="FTSMQNV"/>
<feature type="compositionally biased region" description="Acidic residues" evidence="1">
    <location>
        <begin position="9"/>
        <end position="20"/>
    </location>
</feature>
<reference evidence="2 3" key="1">
    <citation type="journal article" date="1998" name="Science">
        <title>Genome sequence of the nematode C. elegans: a platform for investigating biology.</title>
        <authorList>
            <consortium name="The C. elegans sequencing consortium"/>
            <person name="Sulson J.E."/>
            <person name="Waterston R."/>
        </authorList>
    </citation>
    <scope>NUCLEOTIDE SEQUENCE [LARGE SCALE GENOMIC DNA]</scope>
    <source>
        <strain evidence="2 3">Bristol N2</strain>
    </source>
</reference>
<dbReference type="Proteomes" id="UP000001940">
    <property type="component" value="Chromosome I"/>
</dbReference>
<dbReference type="InParanoid" id="H2KZV0"/>
<feature type="region of interest" description="Disordered" evidence="1">
    <location>
        <begin position="1"/>
        <end position="29"/>
    </location>
</feature>
<organism evidence="2 3">
    <name type="scientific">Caenorhabditis elegans</name>
    <dbReference type="NCBI Taxonomy" id="6239"/>
    <lineage>
        <taxon>Eukaryota</taxon>
        <taxon>Metazoa</taxon>
        <taxon>Ecdysozoa</taxon>
        <taxon>Nematoda</taxon>
        <taxon>Chromadorea</taxon>
        <taxon>Rhabditida</taxon>
        <taxon>Rhabditina</taxon>
        <taxon>Rhabditomorpha</taxon>
        <taxon>Rhabditoidea</taxon>
        <taxon>Rhabditidae</taxon>
        <taxon>Peloderinae</taxon>
        <taxon>Caenorhabditis</taxon>
    </lineage>
</organism>
<evidence type="ECO:0000313" key="2">
    <source>
        <dbReference type="EMBL" id="CCE67247.1"/>
    </source>
</evidence>
<protein>
    <submittedName>
        <fullName evidence="2">Biogenesis of lysosome-related organelles complex 1 subunit 3</fullName>
    </submittedName>
</protein>
<sequence>MSSMAFDGEAPETDDEIEEENYGKSEQQEKITIKEQIPVDKKLEKHWTLAATELINSCYKRSANQEKTMQKVTESAADCFTSMQNVAAKLNVIHTNVTRLEDSVADLLEASQLIPKNLSNFELNIPEFI</sequence>
<dbReference type="CTD" id="13179495"/>
<dbReference type="RefSeq" id="NP_001249139.1">
    <property type="nucleotide sequence ID" value="NM_001262210.1"/>
</dbReference>
<dbReference type="EMBL" id="BX284601">
    <property type="protein sequence ID" value="CCE67247.1"/>
    <property type="molecule type" value="Genomic_DNA"/>
</dbReference>
<dbReference type="GeneID" id="13179495"/>
<evidence type="ECO:0000256" key="1">
    <source>
        <dbReference type="SAM" id="MobiDB-lite"/>
    </source>
</evidence>
<dbReference type="AGR" id="WB:WBGene00219275"/>
<dbReference type="FunCoup" id="H2KZV0">
    <property type="interactions" value="1513"/>
</dbReference>
<dbReference type="ExpressionAtlas" id="H2KZV0">
    <property type="expression patterns" value="baseline and differential"/>
</dbReference>
<keyword evidence="3" id="KW-1185">Reference proteome</keyword>
<dbReference type="KEGG" id="cel:CELE_Y39G10AR.32"/>
<name>H2KZV0_CAEEL</name>
<dbReference type="eggNOG" id="ENOG502THZB">
    <property type="taxonomic scope" value="Eukaryota"/>
</dbReference>
<evidence type="ECO:0000313" key="4">
    <source>
        <dbReference type="WormBase" id="Y39G10AR.32a"/>
    </source>
</evidence>
<dbReference type="PeptideAtlas" id="H2KZV0"/>